<sequence length="61" mass="7094">MEFTQFIVPALIFFVFIPFVSFYFNLVLNPFLLMTPVIERNINDAWLNLCSDEADDRSAST</sequence>
<keyword evidence="1" id="KW-1133">Transmembrane helix</keyword>
<evidence type="ECO:0000313" key="2">
    <source>
        <dbReference type="EMBL" id="SFK04297.1"/>
    </source>
</evidence>
<proteinExistence type="predicted"/>
<protein>
    <submittedName>
        <fullName evidence="2">Uncharacterized protein</fullName>
    </submittedName>
</protein>
<keyword evidence="1" id="KW-0812">Transmembrane</keyword>
<evidence type="ECO:0000313" key="3">
    <source>
        <dbReference type="Proteomes" id="UP000243374"/>
    </source>
</evidence>
<accession>A0A662Z8Q0</accession>
<name>A0A662Z8Q0_9GAMM</name>
<evidence type="ECO:0000256" key="1">
    <source>
        <dbReference type="SAM" id="Phobius"/>
    </source>
</evidence>
<keyword evidence="3" id="KW-1185">Reference proteome</keyword>
<organism evidence="2 3">
    <name type="scientific">Succinivibrio dextrinosolvens</name>
    <dbReference type="NCBI Taxonomy" id="83771"/>
    <lineage>
        <taxon>Bacteria</taxon>
        <taxon>Pseudomonadati</taxon>
        <taxon>Pseudomonadota</taxon>
        <taxon>Gammaproteobacteria</taxon>
        <taxon>Aeromonadales</taxon>
        <taxon>Succinivibrionaceae</taxon>
        <taxon>Succinivibrio</taxon>
    </lineage>
</organism>
<gene>
    <name evidence="2" type="ORF">SAMN04487865_101723</name>
</gene>
<keyword evidence="1" id="KW-0472">Membrane</keyword>
<dbReference type="AlphaFoldDB" id="A0A662Z8Q0"/>
<reference evidence="2 3" key="1">
    <citation type="submission" date="2016-10" db="EMBL/GenBank/DDBJ databases">
        <authorList>
            <person name="Varghese N."/>
            <person name="Submissions S."/>
        </authorList>
    </citation>
    <scope>NUCLEOTIDE SEQUENCE [LARGE SCALE GENOMIC DNA]</scope>
    <source>
        <strain evidence="2 3">22B</strain>
    </source>
</reference>
<feature type="transmembrane region" description="Helical" evidence="1">
    <location>
        <begin position="6"/>
        <end position="28"/>
    </location>
</feature>
<dbReference type="EMBL" id="FOSF01000017">
    <property type="protein sequence ID" value="SFK04297.1"/>
    <property type="molecule type" value="Genomic_DNA"/>
</dbReference>
<dbReference type="Proteomes" id="UP000243374">
    <property type="component" value="Unassembled WGS sequence"/>
</dbReference>